<feature type="compositionally biased region" description="Pro residues" evidence="1">
    <location>
        <begin position="240"/>
        <end position="263"/>
    </location>
</feature>
<organism evidence="2">
    <name type="scientific">Nonomuraea gerenzanensis</name>
    <dbReference type="NCBI Taxonomy" id="93944"/>
    <lineage>
        <taxon>Bacteria</taxon>
        <taxon>Bacillati</taxon>
        <taxon>Actinomycetota</taxon>
        <taxon>Actinomycetes</taxon>
        <taxon>Streptosporangiales</taxon>
        <taxon>Streptosporangiaceae</taxon>
        <taxon>Nonomuraea</taxon>
    </lineage>
</organism>
<feature type="region of interest" description="Disordered" evidence="1">
    <location>
        <begin position="134"/>
        <end position="274"/>
    </location>
</feature>
<proteinExistence type="predicted"/>
<evidence type="ECO:0000313" key="2">
    <source>
        <dbReference type="EMBL" id="SAP16307.1"/>
    </source>
</evidence>
<name>A0A1M4BKX1_9ACTN</name>
<sequence>MSRHRRRRRRQLPPHIERNVANADAPAVARRRDDGVIVVDVDETLHGAARDDAIAAALEPFEQGRLALLPWIALLWDAAARRVNDYPRTAAAVAGAGTVAVLGTAALTVTGTLEEERRPVVAAKITRVVTVTPAVPASSGPSWSDTPAPSRTTVTSPAATPPPSRAQSAGDGDPERPPRAIDREREEPEPSASSSTRRPAPHTSAATARPRTSQPEAQAAQEPEPRRSQEARPAPARSSQPPPTVDEPDQPAPEPQPEPAPEPEPTRGPVVDVEVGGDDCRLVDLDVGVGDLLGAGVCL</sequence>
<feature type="compositionally biased region" description="Polar residues" evidence="1">
    <location>
        <begin position="204"/>
        <end position="213"/>
    </location>
</feature>
<dbReference type="RefSeq" id="WP_225267209.1">
    <property type="nucleotide sequence ID" value="NZ_CP084058.1"/>
</dbReference>
<dbReference type="EMBL" id="LT559120">
    <property type="protein sequence ID" value="SAP16307.1"/>
    <property type="molecule type" value="Genomic_DNA"/>
</dbReference>
<protein>
    <submittedName>
        <fullName evidence="2">Basic proline-rich protein</fullName>
    </submittedName>
</protein>
<feature type="compositionally biased region" description="Low complexity" evidence="1">
    <location>
        <begin position="146"/>
        <end position="158"/>
    </location>
</feature>
<reference evidence="2" key="1">
    <citation type="submission" date="2016-04" db="EMBL/GenBank/DDBJ databases">
        <authorList>
            <person name="Evans L.H."/>
            <person name="Alamgir A."/>
            <person name="Owens N."/>
            <person name="Weber N.D."/>
            <person name="Virtaneva K."/>
            <person name="Barbian K."/>
            <person name="Babar A."/>
            <person name="Rosenke K."/>
        </authorList>
    </citation>
    <scope>NUCLEOTIDE SEQUENCE</scope>
    <source>
        <strain evidence="2">Nono1</strain>
    </source>
</reference>
<gene>
    <name evidence="2" type="ORF">BN4615_P10970</name>
</gene>
<dbReference type="AlphaFoldDB" id="A0A1M4BKX1"/>
<evidence type="ECO:0000256" key="1">
    <source>
        <dbReference type="SAM" id="MobiDB-lite"/>
    </source>
</evidence>
<feature type="compositionally biased region" description="Basic and acidic residues" evidence="1">
    <location>
        <begin position="173"/>
        <end position="188"/>
    </location>
</feature>
<accession>A0A1M4BKX1</accession>